<accession>A0A8X6XQ24</accession>
<evidence type="ECO:0000313" key="4">
    <source>
        <dbReference type="Proteomes" id="UP000886998"/>
    </source>
</evidence>
<dbReference type="OrthoDB" id="41323at2759"/>
<evidence type="ECO:0000259" key="2">
    <source>
        <dbReference type="PROSITE" id="PS50878"/>
    </source>
</evidence>
<dbReference type="Proteomes" id="UP000886998">
    <property type="component" value="Unassembled WGS sequence"/>
</dbReference>
<dbReference type="SUPFAM" id="SSF56672">
    <property type="entry name" value="DNA/RNA polymerases"/>
    <property type="match status" value="1"/>
</dbReference>
<dbReference type="AlphaFoldDB" id="A0A8X6XQ24"/>
<dbReference type="PANTHER" id="PTHR33064">
    <property type="entry name" value="POL PROTEIN"/>
    <property type="match status" value="1"/>
</dbReference>
<evidence type="ECO:0000256" key="1">
    <source>
        <dbReference type="SAM" id="MobiDB-lite"/>
    </source>
</evidence>
<dbReference type="InterPro" id="IPR043502">
    <property type="entry name" value="DNA/RNA_pol_sf"/>
</dbReference>
<dbReference type="Gene3D" id="3.30.70.270">
    <property type="match status" value="2"/>
</dbReference>
<dbReference type="GO" id="GO:0071897">
    <property type="term" value="P:DNA biosynthetic process"/>
    <property type="evidence" value="ECO:0007669"/>
    <property type="project" value="UniProtKB-ARBA"/>
</dbReference>
<dbReference type="CDD" id="cd01647">
    <property type="entry name" value="RT_LTR"/>
    <property type="match status" value="1"/>
</dbReference>
<dbReference type="PROSITE" id="PS50878">
    <property type="entry name" value="RT_POL"/>
    <property type="match status" value="1"/>
</dbReference>
<dbReference type="InterPro" id="IPR043128">
    <property type="entry name" value="Rev_trsase/Diguanyl_cyclase"/>
</dbReference>
<organism evidence="3 4">
    <name type="scientific">Trichonephila inaurata madagascariensis</name>
    <dbReference type="NCBI Taxonomy" id="2747483"/>
    <lineage>
        <taxon>Eukaryota</taxon>
        <taxon>Metazoa</taxon>
        <taxon>Ecdysozoa</taxon>
        <taxon>Arthropoda</taxon>
        <taxon>Chelicerata</taxon>
        <taxon>Arachnida</taxon>
        <taxon>Araneae</taxon>
        <taxon>Araneomorphae</taxon>
        <taxon>Entelegynae</taxon>
        <taxon>Araneoidea</taxon>
        <taxon>Nephilidae</taxon>
        <taxon>Trichonephila</taxon>
        <taxon>Trichonephila inaurata</taxon>
    </lineage>
</organism>
<name>A0A8X6XQ24_9ARAC</name>
<feature type="compositionally biased region" description="Basic and acidic residues" evidence="1">
    <location>
        <begin position="157"/>
        <end position="172"/>
    </location>
</feature>
<proteinExistence type="predicted"/>
<reference evidence="3" key="1">
    <citation type="submission" date="2020-08" db="EMBL/GenBank/DDBJ databases">
        <title>Multicomponent nature underlies the extraordinary mechanical properties of spider dragline silk.</title>
        <authorList>
            <person name="Kono N."/>
            <person name="Nakamura H."/>
            <person name="Mori M."/>
            <person name="Yoshida Y."/>
            <person name="Ohtoshi R."/>
            <person name="Malay A.D."/>
            <person name="Moran D.A.P."/>
            <person name="Tomita M."/>
            <person name="Numata K."/>
            <person name="Arakawa K."/>
        </authorList>
    </citation>
    <scope>NUCLEOTIDE SEQUENCE</scope>
</reference>
<dbReference type="InterPro" id="IPR000477">
    <property type="entry name" value="RT_dom"/>
</dbReference>
<dbReference type="EMBL" id="BMAV01011392">
    <property type="protein sequence ID" value="GFY57216.1"/>
    <property type="molecule type" value="Genomic_DNA"/>
</dbReference>
<keyword evidence="4" id="KW-1185">Reference proteome</keyword>
<feature type="domain" description="Reverse transcriptase" evidence="2">
    <location>
        <begin position="1"/>
        <end position="80"/>
    </location>
</feature>
<evidence type="ECO:0000313" key="3">
    <source>
        <dbReference type="EMBL" id="GFY57216.1"/>
    </source>
</evidence>
<dbReference type="PANTHER" id="PTHR33064:SF37">
    <property type="entry name" value="RIBONUCLEASE H"/>
    <property type="match status" value="1"/>
</dbReference>
<dbReference type="InterPro" id="IPR051320">
    <property type="entry name" value="Viral_Replic_Matur_Polypro"/>
</dbReference>
<comment type="caution">
    <text evidence="3">The sequence shown here is derived from an EMBL/GenBank/DDBJ whole genome shotgun (WGS) entry which is preliminary data.</text>
</comment>
<dbReference type="Pfam" id="PF00078">
    <property type="entry name" value="RVT_1"/>
    <property type="match status" value="1"/>
</dbReference>
<feature type="region of interest" description="Disordered" evidence="1">
    <location>
        <begin position="146"/>
        <end position="173"/>
    </location>
</feature>
<sequence length="202" mass="23200">MTFGLLNAAQTFMRFLHSVLQGLDFCFSYIDDILVASRDEAQHISHLKQVFQRLQDAGLVIKVAKCQFLQTEVDFLGHHISVNGIEPSKERIKVIEDFKLPETVKELRRYLGVINFYHRFISNAAENQAALNNYLKGKKNRLKPCFSDNSSESDIESSFREDTPNKPAEMPKKKIRFAPLPLPASTRATRCGRQVRLPVRYQ</sequence>
<gene>
    <name evidence="3" type="primary">TY3B-G</name>
    <name evidence="3" type="ORF">TNIN_324491</name>
</gene>
<dbReference type="FunFam" id="3.30.70.270:FF:000003">
    <property type="entry name" value="Transposon Ty3-G Gag-Pol polyprotein"/>
    <property type="match status" value="1"/>
</dbReference>
<protein>
    <recommendedName>
        <fullName evidence="2">Reverse transcriptase domain-containing protein</fullName>
    </recommendedName>
</protein>